<feature type="domain" description="G-protein coupled receptors family 1 profile" evidence="13">
    <location>
        <begin position="41"/>
        <end position="289"/>
    </location>
</feature>
<dbReference type="PRINTS" id="PR00245">
    <property type="entry name" value="OLFACTORYR"/>
</dbReference>
<evidence type="ECO:0000313" key="15">
    <source>
        <dbReference type="Proteomes" id="UP000694421"/>
    </source>
</evidence>
<reference evidence="14" key="2">
    <citation type="submission" date="2025-09" db="UniProtKB">
        <authorList>
            <consortium name="Ensembl"/>
        </authorList>
    </citation>
    <scope>IDENTIFICATION</scope>
</reference>
<evidence type="ECO:0000256" key="2">
    <source>
        <dbReference type="ARBA" id="ARBA00022475"/>
    </source>
</evidence>
<keyword evidence="5 12" id="KW-0552">Olfaction</keyword>
<dbReference type="PROSITE" id="PS50262">
    <property type="entry name" value="G_PROTEIN_RECEP_F1_2"/>
    <property type="match status" value="1"/>
</dbReference>
<dbReference type="Ensembl" id="ENSSMRT00000025627.1">
    <property type="protein sequence ID" value="ENSSMRP00000021889.1"/>
    <property type="gene ID" value="ENSSMRG00000017024.1"/>
</dbReference>
<keyword evidence="2 12" id="KW-1003">Cell membrane</keyword>
<proteinExistence type="inferred from homology"/>
<evidence type="ECO:0000256" key="1">
    <source>
        <dbReference type="ARBA" id="ARBA00004651"/>
    </source>
</evidence>
<dbReference type="PROSITE" id="PS00237">
    <property type="entry name" value="G_PROTEIN_RECEP_F1_1"/>
    <property type="match status" value="1"/>
</dbReference>
<dbReference type="CDD" id="cd15225">
    <property type="entry name" value="7tmA_OR10A-like"/>
    <property type="match status" value="1"/>
</dbReference>
<dbReference type="GO" id="GO:0005886">
    <property type="term" value="C:plasma membrane"/>
    <property type="evidence" value="ECO:0007669"/>
    <property type="project" value="UniProtKB-SubCell"/>
</dbReference>
<dbReference type="Pfam" id="PF13853">
    <property type="entry name" value="7tm_4"/>
    <property type="match status" value="1"/>
</dbReference>
<dbReference type="InterPro" id="IPR000276">
    <property type="entry name" value="GPCR_Rhodpsn"/>
</dbReference>
<dbReference type="Proteomes" id="UP000694421">
    <property type="component" value="Unplaced"/>
</dbReference>
<keyword evidence="8 12" id="KW-0472">Membrane</keyword>
<dbReference type="OMA" id="YTIINPM"/>
<evidence type="ECO:0000256" key="6">
    <source>
        <dbReference type="ARBA" id="ARBA00022989"/>
    </source>
</evidence>
<dbReference type="PANTHER" id="PTHR26453">
    <property type="entry name" value="OLFACTORY RECEPTOR"/>
    <property type="match status" value="1"/>
</dbReference>
<dbReference type="SUPFAM" id="SSF81321">
    <property type="entry name" value="Family A G protein-coupled receptor-like"/>
    <property type="match status" value="1"/>
</dbReference>
<keyword evidence="7 11" id="KW-0297">G-protein coupled receptor</keyword>
<dbReference type="PRINTS" id="PR00237">
    <property type="entry name" value="GPCRRHODOPSN"/>
</dbReference>
<keyword evidence="3 12" id="KW-0716">Sensory transduction</keyword>
<keyword evidence="10 11" id="KW-0807">Transducer</keyword>
<feature type="transmembrane region" description="Helical" evidence="12">
    <location>
        <begin position="99"/>
        <end position="120"/>
    </location>
</feature>
<dbReference type="GeneTree" id="ENSGT01140000282496"/>
<keyword evidence="4 11" id="KW-0812">Transmembrane</keyword>
<comment type="subcellular location">
    <subcellularLocation>
        <location evidence="1 12">Cell membrane</location>
        <topology evidence="1 12">Multi-pass membrane protein</topology>
    </subcellularLocation>
</comment>
<reference evidence="14" key="1">
    <citation type="submission" date="2025-08" db="UniProtKB">
        <authorList>
            <consortium name="Ensembl"/>
        </authorList>
    </citation>
    <scope>IDENTIFICATION</scope>
</reference>
<dbReference type="AlphaFoldDB" id="A0A8D0DUD5"/>
<name>A0A8D0DUD5_SALMN</name>
<evidence type="ECO:0000256" key="5">
    <source>
        <dbReference type="ARBA" id="ARBA00022725"/>
    </source>
</evidence>
<organism evidence="14 15">
    <name type="scientific">Salvator merianae</name>
    <name type="common">Argentine black and white tegu</name>
    <name type="synonym">Tupinambis merianae</name>
    <dbReference type="NCBI Taxonomy" id="96440"/>
    <lineage>
        <taxon>Eukaryota</taxon>
        <taxon>Metazoa</taxon>
        <taxon>Chordata</taxon>
        <taxon>Craniata</taxon>
        <taxon>Vertebrata</taxon>
        <taxon>Euteleostomi</taxon>
        <taxon>Lepidosauria</taxon>
        <taxon>Squamata</taxon>
        <taxon>Bifurcata</taxon>
        <taxon>Unidentata</taxon>
        <taxon>Episquamata</taxon>
        <taxon>Laterata</taxon>
        <taxon>Teiioidea</taxon>
        <taxon>Teiidae</taxon>
        <taxon>Salvator</taxon>
    </lineage>
</organism>
<feature type="transmembrane region" description="Helical" evidence="12">
    <location>
        <begin position="207"/>
        <end position="228"/>
    </location>
</feature>
<dbReference type="GO" id="GO:0004930">
    <property type="term" value="F:G protein-coupled receptor activity"/>
    <property type="evidence" value="ECO:0007669"/>
    <property type="project" value="UniProtKB-KW"/>
</dbReference>
<dbReference type="Gene3D" id="1.20.1070.10">
    <property type="entry name" value="Rhodopsin 7-helix transmembrane proteins"/>
    <property type="match status" value="1"/>
</dbReference>
<dbReference type="InterPro" id="IPR000725">
    <property type="entry name" value="Olfact_rcpt"/>
</dbReference>
<evidence type="ECO:0000256" key="4">
    <source>
        <dbReference type="ARBA" id="ARBA00022692"/>
    </source>
</evidence>
<evidence type="ECO:0000256" key="7">
    <source>
        <dbReference type="ARBA" id="ARBA00023040"/>
    </source>
</evidence>
<accession>A0A8D0DUD5</accession>
<dbReference type="FunFam" id="1.20.1070.10:FF:000005">
    <property type="entry name" value="Olfactory receptor"/>
    <property type="match status" value="1"/>
</dbReference>
<evidence type="ECO:0000256" key="3">
    <source>
        <dbReference type="ARBA" id="ARBA00022606"/>
    </source>
</evidence>
<keyword evidence="9 11" id="KW-0675">Receptor</keyword>
<evidence type="ECO:0000259" key="13">
    <source>
        <dbReference type="PROSITE" id="PS50262"/>
    </source>
</evidence>
<feature type="transmembrane region" description="Helical" evidence="12">
    <location>
        <begin position="240"/>
        <end position="260"/>
    </location>
</feature>
<sequence length="312" mass="34251">MGKKNVTVFTEFILLGFSVSPGLEALLFVVFLVIYAVTLFGNAAVVTLSSLDAHLQTPMYFFLCNLAVLNICCTSAVVPKMLINFLVVRKSISPALCEAQMYITLFLGAAECIFLAVMAVDRYAAICHPLRYPILMNKRVCVGMAAASWLGTFLGSVVPLFVLKLPLCGSNVIDHYFCEVPAMLQLVCADTSASESAMFLGGIATEIVPFALILLSYVRIIVAILRMASADGRQKAFSTCSAHLTVVTIFYTTAMLMYMRSKGQHTPEQDKAISVFYTIINPMINPIIYSLRNKEVKGALMRVLERHKKAQA</sequence>
<keyword evidence="15" id="KW-1185">Reference proteome</keyword>
<evidence type="ECO:0000313" key="14">
    <source>
        <dbReference type="Ensembl" id="ENSSMRP00000021889.1"/>
    </source>
</evidence>
<keyword evidence="6 12" id="KW-1133">Transmembrane helix</keyword>
<comment type="similarity">
    <text evidence="11">Belongs to the G-protein coupled receptor 1 family.</text>
</comment>
<evidence type="ECO:0000256" key="11">
    <source>
        <dbReference type="RuleBase" id="RU000688"/>
    </source>
</evidence>
<feature type="transmembrane region" description="Helical" evidence="12">
    <location>
        <begin position="25"/>
        <end position="48"/>
    </location>
</feature>
<evidence type="ECO:0000256" key="10">
    <source>
        <dbReference type="ARBA" id="ARBA00023224"/>
    </source>
</evidence>
<feature type="transmembrane region" description="Helical" evidence="12">
    <location>
        <begin position="140"/>
        <end position="162"/>
    </location>
</feature>
<evidence type="ECO:0000256" key="12">
    <source>
        <dbReference type="RuleBase" id="RU363047"/>
    </source>
</evidence>
<evidence type="ECO:0000256" key="8">
    <source>
        <dbReference type="ARBA" id="ARBA00023136"/>
    </source>
</evidence>
<evidence type="ECO:0000256" key="9">
    <source>
        <dbReference type="ARBA" id="ARBA00023170"/>
    </source>
</evidence>
<dbReference type="InterPro" id="IPR017452">
    <property type="entry name" value="GPCR_Rhodpsn_7TM"/>
</dbReference>
<protein>
    <recommendedName>
        <fullName evidence="12">Olfactory receptor</fullName>
    </recommendedName>
</protein>
<feature type="transmembrane region" description="Helical" evidence="12">
    <location>
        <begin position="60"/>
        <end position="79"/>
    </location>
</feature>
<dbReference type="GO" id="GO:0004984">
    <property type="term" value="F:olfactory receptor activity"/>
    <property type="evidence" value="ECO:0007669"/>
    <property type="project" value="InterPro"/>
</dbReference>
<feature type="transmembrane region" description="Helical" evidence="12">
    <location>
        <begin position="272"/>
        <end position="291"/>
    </location>
</feature>